<accession>A0ABW1EWJ3</accession>
<feature type="region of interest" description="Disordered" evidence="1">
    <location>
        <begin position="217"/>
        <end position="244"/>
    </location>
</feature>
<feature type="transmembrane region" description="Helical" evidence="2">
    <location>
        <begin position="112"/>
        <end position="137"/>
    </location>
</feature>
<keyword evidence="2" id="KW-0812">Transmembrane</keyword>
<dbReference type="Pfam" id="PF20401">
    <property type="entry name" value="Rhomboid_2"/>
    <property type="match status" value="1"/>
</dbReference>
<feature type="compositionally biased region" description="Low complexity" evidence="1">
    <location>
        <begin position="232"/>
        <end position="244"/>
    </location>
</feature>
<sequence>MGRLQLAVRAYPRRSPLTFAYVCLLLLTHVWVESVLPADNSAVLLHHVSTNLDNLTDHPLSALFGSALFFDGTLTDVESSSFASTFITLGIGVACCLAWLEYRLGTTRAFGAFLAGHIGATLLTALVITAALGQGWYPESVRQASDFGVSYGAQAVMGAATALLPRRARLPWAVFVLGWPLGGADWSGPLPDFTTVGHLLAAGIGFALAPLAAGRARTRQRPRAGADRPGADRPAAPSADAGRP</sequence>
<dbReference type="EMBL" id="JBHSOD010000014">
    <property type="protein sequence ID" value="MFC5886170.1"/>
    <property type="molecule type" value="Genomic_DNA"/>
</dbReference>
<keyword evidence="2" id="KW-1133">Transmembrane helix</keyword>
<evidence type="ECO:0000313" key="3">
    <source>
        <dbReference type="EMBL" id="MFC5886170.1"/>
    </source>
</evidence>
<dbReference type="InterPro" id="IPR046862">
    <property type="entry name" value="Rhomboid_2"/>
</dbReference>
<proteinExistence type="predicted"/>
<dbReference type="Proteomes" id="UP001596067">
    <property type="component" value="Unassembled WGS sequence"/>
</dbReference>
<evidence type="ECO:0000313" key="4">
    <source>
        <dbReference type="Proteomes" id="UP001596067"/>
    </source>
</evidence>
<evidence type="ECO:0000256" key="1">
    <source>
        <dbReference type="SAM" id="MobiDB-lite"/>
    </source>
</evidence>
<feature type="transmembrane region" description="Helical" evidence="2">
    <location>
        <begin position="82"/>
        <end position="100"/>
    </location>
</feature>
<evidence type="ECO:0000256" key="2">
    <source>
        <dbReference type="SAM" id="Phobius"/>
    </source>
</evidence>
<reference evidence="4" key="1">
    <citation type="journal article" date="2019" name="Int. J. Syst. Evol. Microbiol.">
        <title>The Global Catalogue of Microorganisms (GCM) 10K type strain sequencing project: providing services to taxonomists for standard genome sequencing and annotation.</title>
        <authorList>
            <consortium name="The Broad Institute Genomics Platform"/>
            <consortium name="The Broad Institute Genome Sequencing Center for Infectious Disease"/>
            <person name="Wu L."/>
            <person name="Ma J."/>
        </authorList>
    </citation>
    <scope>NUCLEOTIDE SEQUENCE [LARGE SCALE GENOMIC DNA]</scope>
    <source>
        <strain evidence="4">CGMCC 4.1469</strain>
    </source>
</reference>
<keyword evidence="4" id="KW-1185">Reference proteome</keyword>
<comment type="caution">
    <text evidence="3">The sequence shown here is derived from an EMBL/GenBank/DDBJ whole genome shotgun (WGS) entry which is preliminary data.</text>
</comment>
<feature type="transmembrane region" description="Helical" evidence="2">
    <location>
        <begin position="195"/>
        <end position="213"/>
    </location>
</feature>
<protein>
    <submittedName>
        <fullName evidence="3">Rhomboid-like protein</fullName>
    </submittedName>
</protein>
<name>A0ABW1EWJ3_9ACTN</name>
<organism evidence="3 4">
    <name type="scientific">Kitasatospora aburaviensis</name>
    <dbReference type="NCBI Taxonomy" id="67265"/>
    <lineage>
        <taxon>Bacteria</taxon>
        <taxon>Bacillati</taxon>
        <taxon>Actinomycetota</taxon>
        <taxon>Actinomycetes</taxon>
        <taxon>Kitasatosporales</taxon>
        <taxon>Streptomycetaceae</taxon>
        <taxon>Kitasatospora</taxon>
    </lineage>
</organism>
<keyword evidence="2" id="KW-0472">Membrane</keyword>
<dbReference type="RefSeq" id="WP_313765862.1">
    <property type="nucleotide sequence ID" value="NZ_BAAAVH010000012.1"/>
</dbReference>
<gene>
    <name evidence="3" type="ORF">ACFP0N_14455</name>
</gene>